<evidence type="ECO:0000313" key="1">
    <source>
        <dbReference type="Ensembl" id="ENSEASP00005000246.1"/>
    </source>
</evidence>
<dbReference type="InterPro" id="IPR017943">
    <property type="entry name" value="Bactericidal_perm-incr_a/b_dom"/>
</dbReference>
<dbReference type="GO" id="GO:0008289">
    <property type="term" value="F:lipid binding"/>
    <property type="evidence" value="ECO:0007669"/>
    <property type="project" value="InterPro"/>
</dbReference>
<protein>
    <submittedName>
        <fullName evidence="1">Uncharacterized protein</fullName>
    </submittedName>
</protein>
<accession>A0A8C4KR53</accession>
<name>A0A8C4KR53_EQUAS</name>
<dbReference type="SUPFAM" id="SSF55394">
    <property type="entry name" value="Bactericidal permeability-increasing protein, BPI"/>
    <property type="match status" value="1"/>
</dbReference>
<reference evidence="1" key="1">
    <citation type="submission" date="2023-03" db="UniProtKB">
        <authorList>
            <consortium name="Ensembl"/>
        </authorList>
    </citation>
    <scope>IDENTIFICATION</scope>
</reference>
<proteinExistence type="predicted"/>
<dbReference type="Gene3D" id="3.15.20.10">
    <property type="entry name" value="Bactericidal permeability-increasing protein, domain 2"/>
    <property type="match status" value="1"/>
</dbReference>
<dbReference type="OMA" id="ICEITTH"/>
<organism evidence="1">
    <name type="scientific">Equus asinus asinus</name>
    <dbReference type="NCBI Taxonomy" id="83772"/>
    <lineage>
        <taxon>Eukaryota</taxon>
        <taxon>Metazoa</taxon>
        <taxon>Chordata</taxon>
        <taxon>Craniata</taxon>
        <taxon>Vertebrata</taxon>
        <taxon>Euteleostomi</taxon>
        <taxon>Mammalia</taxon>
        <taxon>Eutheria</taxon>
        <taxon>Laurasiatheria</taxon>
        <taxon>Perissodactyla</taxon>
        <taxon>Equidae</taxon>
        <taxon>Equus</taxon>
    </lineage>
</organism>
<sequence>SPQICEITTHSVSSKLQPYLQTLPVTTKIDKVAWIDYSLVAPLRVTAENLDGQMKVRLVPRII</sequence>
<dbReference type="AlphaFoldDB" id="A0A8C4KR53"/>
<dbReference type="Ensembl" id="ENSEAST00005000325.1">
    <property type="protein sequence ID" value="ENSEASP00005000246.1"/>
    <property type="gene ID" value="ENSEASG00005000284.1"/>
</dbReference>